<dbReference type="Proteomes" id="UP001279734">
    <property type="component" value="Unassembled WGS sequence"/>
</dbReference>
<name>A0AAD3XED2_NEPGR</name>
<accession>A0AAD3XED2</accession>
<protein>
    <submittedName>
        <fullName evidence="2">Uncharacterized protein</fullName>
    </submittedName>
</protein>
<sequence>MVKPPFAGNEFAIARSECVSSEVVEKSEDYAKFDSFNLESPQLRTIDGRKIRDIGRIHSYFVGSSLTRMADILDLKPNEIDVLDQLLFTKFAPPALCNSEKPSDGPDIHNPAMDSPC</sequence>
<reference evidence="2" key="1">
    <citation type="submission" date="2023-05" db="EMBL/GenBank/DDBJ databases">
        <title>Nepenthes gracilis genome sequencing.</title>
        <authorList>
            <person name="Fukushima K."/>
        </authorList>
    </citation>
    <scope>NUCLEOTIDE SEQUENCE</scope>
    <source>
        <strain evidence="2">SING2019-196</strain>
    </source>
</reference>
<gene>
    <name evidence="2" type="ORF">Nepgr_003804</name>
</gene>
<evidence type="ECO:0000313" key="2">
    <source>
        <dbReference type="EMBL" id="GMH01965.1"/>
    </source>
</evidence>
<organism evidence="2 3">
    <name type="scientific">Nepenthes gracilis</name>
    <name type="common">Slender pitcher plant</name>
    <dbReference type="NCBI Taxonomy" id="150966"/>
    <lineage>
        <taxon>Eukaryota</taxon>
        <taxon>Viridiplantae</taxon>
        <taxon>Streptophyta</taxon>
        <taxon>Embryophyta</taxon>
        <taxon>Tracheophyta</taxon>
        <taxon>Spermatophyta</taxon>
        <taxon>Magnoliopsida</taxon>
        <taxon>eudicotyledons</taxon>
        <taxon>Gunneridae</taxon>
        <taxon>Pentapetalae</taxon>
        <taxon>Caryophyllales</taxon>
        <taxon>Nepenthaceae</taxon>
        <taxon>Nepenthes</taxon>
    </lineage>
</organism>
<dbReference type="AlphaFoldDB" id="A0AAD3XED2"/>
<evidence type="ECO:0000313" key="3">
    <source>
        <dbReference type="Proteomes" id="UP001279734"/>
    </source>
</evidence>
<keyword evidence="3" id="KW-1185">Reference proteome</keyword>
<evidence type="ECO:0000256" key="1">
    <source>
        <dbReference type="SAM" id="MobiDB-lite"/>
    </source>
</evidence>
<comment type="caution">
    <text evidence="2">The sequence shown here is derived from an EMBL/GenBank/DDBJ whole genome shotgun (WGS) entry which is preliminary data.</text>
</comment>
<proteinExistence type="predicted"/>
<dbReference type="EMBL" id="BSYO01000003">
    <property type="protein sequence ID" value="GMH01965.1"/>
    <property type="molecule type" value="Genomic_DNA"/>
</dbReference>
<feature type="region of interest" description="Disordered" evidence="1">
    <location>
        <begin position="98"/>
        <end position="117"/>
    </location>
</feature>